<gene>
    <name evidence="7" type="ORF">ACFFHU_27340</name>
</gene>
<feature type="transmembrane region" description="Helical" evidence="6">
    <location>
        <begin position="146"/>
        <end position="167"/>
    </location>
</feature>
<feature type="transmembrane region" description="Helical" evidence="6">
    <location>
        <begin position="41"/>
        <end position="63"/>
    </location>
</feature>
<evidence type="ECO:0000256" key="3">
    <source>
        <dbReference type="ARBA" id="ARBA00022692"/>
    </source>
</evidence>
<sequence>MLVGLLAYLGVALVVICTPGPDTALTVRNALAGGRRSGVWTAAGVAAGQLVWTVAASVGIAGLIRASEPVFVTMKLLGAGYLIWLGIQSLRAAHRAEGGHGRPGPAPRVGTTRSLRQGLINDLANPKMAAFFMSLLPQFAPADGRALPAMLGLGLLFSLLTFAWLALYSVAVDRLRRLFTRSRVRRALDAVAGTILIAFGARLAWSS</sequence>
<dbReference type="EMBL" id="JBHLUE010000026">
    <property type="protein sequence ID" value="MFC0567843.1"/>
    <property type="molecule type" value="Genomic_DNA"/>
</dbReference>
<keyword evidence="3 6" id="KW-0812">Transmembrane</keyword>
<reference evidence="7 8" key="1">
    <citation type="submission" date="2024-09" db="EMBL/GenBank/DDBJ databases">
        <authorList>
            <person name="Sun Q."/>
            <person name="Mori K."/>
        </authorList>
    </citation>
    <scope>NUCLEOTIDE SEQUENCE [LARGE SCALE GENOMIC DNA]</scope>
    <source>
        <strain evidence="7 8">TBRC 2205</strain>
    </source>
</reference>
<feature type="transmembrane region" description="Helical" evidence="6">
    <location>
        <begin position="70"/>
        <end position="87"/>
    </location>
</feature>
<keyword evidence="5 6" id="KW-0472">Membrane</keyword>
<evidence type="ECO:0000313" key="8">
    <source>
        <dbReference type="Proteomes" id="UP001589894"/>
    </source>
</evidence>
<keyword evidence="8" id="KW-1185">Reference proteome</keyword>
<keyword evidence="4 6" id="KW-1133">Transmembrane helix</keyword>
<keyword evidence="2" id="KW-1003">Cell membrane</keyword>
<dbReference type="PIRSF" id="PIRSF006324">
    <property type="entry name" value="LeuE"/>
    <property type="match status" value="1"/>
</dbReference>
<protein>
    <submittedName>
        <fullName evidence="7">LysE family translocator</fullName>
    </submittedName>
</protein>
<evidence type="ECO:0000256" key="1">
    <source>
        <dbReference type="ARBA" id="ARBA00004651"/>
    </source>
</evidence>
<comment type="caution">
    <text evidence="7">The sequence shown here is derived from an EMBL/GenBank/DDBJ whole genome shotgun (WGS) entry which is preliminary data.</text>
</comment>
<dbReference type="InterPro" id="IPR001123">
    <property type="entry name" value="LeuE-type"/>
</dbReference>
<proteinExistence type="predicted"/>
<evidence type="ECO:0000256" key="2">
    <source>
        <dbReference type="ARBA" id="ARBA00022475"/>
    </source>
</evidence>
<dbReference type="RefSeq" id="WP_377343188.1">
    <property type="nucleotide sequence ID" value="NZ_JBHLUE010000026.1"/>
</dbReference>
<dbReference type="Proteomes" id="UP001589894">
    <property type="component" value="Unassembled WGS sequence"/>
</dbReference>
<comment type="subcellular location">
    <subcellularLocation>
        <location evidence="1">Cell membrane</location>
        <topology evidence="1">Multi-pass membrane protein</topology>
    </subcellularLocation>
</comment>
<dbReference type="Pfam" id="PF01810">
    <property type="entry name" value="LysE"/>
    <property type="match status" value="1"/>
</dbReference>
<organism evidence="7 8">
    <name type="scientific">Plantactinospora siamensis</name>
    <dbReference type="NCBI Taxonomy" id="555372"/>
    <lineage>
        <taxon>Bacteria</taxon>
        <taxon>Bacillati</taxon>
        <taxon>Actinomycetota</taxon>
        <taxon>Actinomycetes</taxon>
        <taxon>Micromonosporales</taxon>
        <taxon>Micromonosporaceae</taxon>
        <taxon>Plantactinospora</taxon>
    </lineage>
</organism>
<evidence type="ECO:0000256" key="5">
    <source>
        <dbReference type="ARBA" id="ARBA00023136"/>
    </source>
</evidence>
<name>A0ABV6P6D5_9ACTN</name>
<dbReference type="PANTHER" id="PTHR30086">
    <property type="entry name" value="ARGININE EXPORTER PROTEIN ARGO"/>
    <property type="match status" value="1"/>
</dbReference>
<dbReference type="PANTHER" id="PTHR30086:SF20">
    <property type="entry name" value="ARGININE EXPORTER PROTEIN ARGO-RELATED"/>
    <property type="match status" value="1"/>
</dbReference>
<feature type="transmembrane region" description="Helical" evidence="6">
    <location>
        <begin position="187"/>
        <end position="205"/>
    </location>
</feature>
<accession>A0ABV6P6D5</accession>
<evidence type="ECO:0000256" key="4">
    <source>
        <dbReference type="ARBA" id="ARBA00022989"/>
    </source>
</evidence>
<evidence type="ECO:0000313" key="7">
    <source>
        <dbReference type="EMBL" id="MFC0567843.1"/>
    </source>
</evidence>
<evidence type="ECO:0000256" key="6">
    <source>
        <dbReference type="SAM" id="Phobius"/>
    </source>
</evidence>